<evidence type="ECO:0000313" key="2">
    <source>
        <dbReference type="EMBL" id="CAD8056598.1"/>
    </source>
</evidence>
<evidence type="ECO:0000256" key="1">
    <source>
        <dbReference type="SAM" id="MobiDB-lite"/>
    </source>
</evidence>
<organism evidence="2 3">
    <name type="scientific">Paramecium sonneborni</name>
    <dbReference type="NCBI Taxonomy" id="65129"/>
    <lineage>
        <taxon>Eukaryota</taxon>
        <taxon>Sar</taxon>
        <taxon>Alveolata</taxon>
        <taxon>Ciliophora</taxon>
        <taxon>Intramacronucleata</taxon>
        <taxon>Oligohymenophorea</taxon>
        <taxon>Peniculida</taxon>
        <taxon>Parameciidae</taxon>
        <taxon>Paramecium</taxon>
    </lineage>
</organism>
<dbReference type="EMBL" id="CAJJDN010000010">
    <property type="protein sequence ID" value="CAD8056598.1"/>
    <property type="molecule type" value="Genomic_DNA"/>
</dbReference>
<keyword evidence="3" id="KW-1185">Reference proteome</keyword>
<feature type="region of interest" description="Disordered" evidence="1">
    <location>
        <begin position="235"/>
        <end position="254"/>
    </location>
</feature>
<reference evidence="2" key="1">
    <citation type="submission" date="2021-01" db="EMBL/GenBank/DDBJ databases">
        <authorList>
            <consortium name="Genoscope - CEA"/>
            <person name="William W."/>
        </authorList>
    </citation>
    <scope>NUCLEOTIDE SEQUENCE</scope>
</reference>
<dbReference type="AlphaFoldDB" id="A0A8S1KMV8"/>
<dbReference type="Proteomes" id="UP000692954">
    <property type="component" value="Unassembled WGS sequence"/>
</dbReference>
<sequence>MQHKQIKATTSQNLRQKLGMKDSLTNINQIYSQPHSSKGAENRKKENVQDCITMKKKLFYMLGQNYNSSKAFSISPTNSLKQNYFVSTSTSTQQKQKQILQKQNNTLDCHTSIVQNLQANLAKNVESQHSIKQFDKYTSFLENQTFENQNTSVNPIKQVGIAKPNSTQSRNHKTDRSSLIALFEKLHQKDSSKKHRKQTSQNSNYIVNIQKQQPPESFQNELKFRQKIKGSLSNNSSGQLCSHLNPNSSTQIQQNQQNNIEDNLQQLAERMQYILNSYHQKLKQVDFEKEVLIQEIQYWKSKYQKLQQKSSIS</sequence>
<comment type="caution">
    <text evidence="2">The sequence shown here is derived from an EMBL/GenBank/DDBJ whole genome shotgun (WGS) entry which is preliminary data.</text>
</comment>
<accession>A0A8S1KMV8</accession>
<proteinExistence type="predicted"/>
<gene>
    <name evidence="2" type="ORF">PSON_ATCC_30995.1.T0100320</name>
</gene>
<protein>
    <submittedName>
        <fullName evidence="2">Uncharacterized protein</fullName>
    </submittedName>
</protein>
<feature type="compositionally biased region" description="Polar residues" evidence="1">
    <location>
        <begin position="235"/>
        <end position="250"/>
    </location>
</feature>
<name>A0A8S1KMV8_9CILI</name>
<evidence type="ECO:0000313" key="3">
    <source>
        <dbReference type="Proteomes" id="UP000692954"/>
    </source>
</evidence>